<dbReference type="InterPro" id="IPR050194">
    <property type="entry name" value="Glycosyltransferase_grp1"/>
</dbReference>
<dbReference type="Gene3D" id="3.40.50.2000">
    <property type="entry name" value="Glycogen Phosphorylase B"/>
    <property type="match status" value="2"/>
</dbReference>
<reference evidence="3" key="1">
    <citation type="submission" date="2020-08" db="EMBL/GenBank/DDBJ databases">
        <authorList>
            <person name="Cejkova D."/>
            <person name="Kubasova T."/>
            <person name="Jahodarova E."/>
            <person name="Rychlik I."/>
        </authorList>
    </citation>
    <scope>NUCLEOTIDE SEQUENCE</scope>
    <source>
        <strain evidence="3">An559</strain>
    </source>
</reference>
<dbReference type="PANTHER" id="PTHR45947:SF3">
    <property type="entry name" value="SULFOQUINOVOSYL TRANSFERASE SQD2"/>
    <property type="match status" value="1"/>
</dbReference>
<evidence type="ECO:0000313" key="3">
    <source>
        <dbReference type="EMBL" id="MBM6920225.1"/>
    </source>
</evidence>
<organism evidence="3 4">
    <name type="scientific">Merdimmobilis hominis</name>
    <dbReference type="NCBI Taxonomy" id="2897707"/>
    <lineage>
        <taxon>Bacteria</taxon>
        <taxon>Bacillati</taxon>
        <taxon>Bacillota</taxon>
        <taxon>Clostridia</taxon>
        <taxon>Eubacteriales</taxon>
        <taxon>Oscillospiraceae</taxon>
        <taxon>Merdimmobilis</taxon>
    </lineage>
</organism>
<feature type="domain" description="Glycosyl transferase family 1" evidence="1">
    <location>
        <begin position="196"/>
        <end position="348"/>
    </location>
</feature>
<dbReference type="Proteomes" id="UP000774750">
    <property type="component" value="Unassembled WGS sequence"/>
</dbReference>
<comment type="caution">
    <text evidence="3">The sequence shown here is derived from an EMBL/GenBank/DDBJ whole genome shotgun (WGS) entry which is preliminary data.</text>
</comment>
<dbReference type="InterPro" id="IPR001296">
    <property type="entry name" value="Glyco_trans_1"/>
</dbReference>
<dbReference type="GO" id="GO:0016757">
    <property type="term" value="F:glycosyltransferase activity"/>
    <property type="evidence" value="ECO:0007669"/>
    <property type="project" value="InterPro"/>
</dbReference>
<dbReference type="RefSeq" id="WP_204444802.1">
    <property type="nucleotide sequence ID" value="NZ_JACJKY010000004.1"/>
</dbReference>
<reference evidence="3" key="2">
    <citation type="journal article" date="2021" name="Sci. Rep.">
        <title>The distribution of antibiotic resistance genes in chicken gut microbiota commensals.</title>
        <authorList>
            <person name="Juricova H."/>
            <person name="Matiasovicova J."/>
            <person name="Kubasova T."/>
            <person name="Cejkova D."/>
            <person name="Rychlik I."/>
        </authorList>
    </citation>
    <scope>NUCLEOTIDE SEQUENCE</scope>
    <source>
        <strain evidence="3">An559</strain>
    </source>
</reference>
<gene>
    <name evidence="3" type="ORF">H6A12_03505</name>
</gene>
<dbReference type="EMBL" id="JACJKY010000004">
    <property type="protein sequence ID" value="MBM6920225.1"/>
    <property type="molecule type" value="Genomic_DNA"/>
</dbReference>
<dbReference type="AlphaFoldDB" id="A0A938X5L4"/>
<keyword evidence="4" id="KW-1185">Reference proteome</keyword>
<proteinExistence type="predicted"/>
<accession>A0A938X5L4</accession>
<evidence type="ECO:0000259" key="1">
    <source>
        <dbReference type="Pfam" id="PF00534"/>
    </source>
</evidence>
<dbReference type="Pfam" id="PF13439">
    <property type="entry name" value="Glyco_transf_4"/>
    <property type="match status" value="1"/>
</dbReference>
<dbReference type="PANTHER" id="PTHR45947">
    <property type="entry name" value="SULFOQUINOVOSYL TRANSFERASE SQD2"/>
    <property type="match status" value="1"/>
</dbReference>
<feature type="domain" description="Glycosyltransferase subfamily 4-like N-terminal" evidence="2">
    <location>
        <begin position="76"/>
        <end position="180"/>
    </location>
</feature>
<dbReference type="InterPro" id="IPR028098">
    <property type="entry name" value="Glyco_trans_4-like_N"/>
</dbReference>
<evidence type="ECO:0000259" key="2">
    <source>
        <dbReference type="Pfam" id="PF13439"/>
    </source>
</evidence>
<dbReference type="SUPFAM" id="SSF53756">
    <property type="entry name" value="UDP-Glycosyltransferase/glycogen phosphorylase"/>
    <property type="match status" value="1"/>
</dbReference>
<dbReference type="CDD" id="cd03801">
    <property type="entry name" value="GT4_PimA-like"/>
    <property type="match status" value="1"/>
</dbReference>
<protein>
    <submittedName>
        <fullName evidence="3">Glycosyltransferase family 4 protein</fullName>
    </submittedName>
</protein>
<name>A0A938X5L4_9FIRM</name>
<dbReference type="Pfam" id="PF00534">
    <property type="entry name" value="Glycos_transf_1"/>
    <property type="match status" value="1"/>
</dbReference>
<sequence>MKKILHINSYYQHSRFYKNLYDRQFQKAQNIAVYVPVSSNDNNSFDYGSYALLDNCFNSYDRIFFHLKHGKIFSSIEKRYDWSNISLIHAHSLFSNGYIAYKLYKKYNIPYIVAVRNTDVNVFFKKMLHLRKMGVNILKNAKRIIFISQNYLELTRSKYIPKQFEKEFLEKSVVLPNGVDQYYIDHALKTPKIPHEDAIDFLYVGEINQNKNVLFSAKCIDKLNHEGKCTFTMVGKITDKKIYQTVSAYDFVKHISPQKKETLISYYRNADIFIMPSITETFGLVYVEAMTQGVPVIYTKGQGFDNQFPNGQVGYAVSSDSAEEVIEAVHSILDNYKELSNNCISLSKKFNWDFITEQYDAIYNLLLE</sequence>
<evidence type="ECO:0000313" key="4">
    <source>
        <dbReference type="Proteomes" id="UP000774750"/>
    </source>
</evidence>